<feature type="signal peptide" evidence="2">
    <location>
        <begin position="1"/>
        <end position="19"/>
    </location>
</feature>
<dbReference type="Proteomes" id="UP001213972">
    <property type="component" value="Chromosome"/>
</dbReference>
<dbReference type="AlphaFoldDB" id="A0AAJ5W145"/>
<gene>
    <name evidence="3" type="ORF">P0Y48_12755</name>
</gene>
<protein>
    <recommendedName>
        <fullName evidence="5">DUF3558 domain-containing protein</fullName>
    </recommendedName>
</protein>
<dbReference type="EMBL" id="CP119321">
    <property type="protein sequence ID" value="WEK13313.1"/>
    <property type="molecule type" value="Genomic_DNA"/>
</dbReference>
<feature type="compositionally biased region" description="Low complexity" evidence="1">
    <location>
        <begin position="24"/>
        <end position="47"/>
    </location>
</feature>
<evidence type="ECO:0000256" key="1">
    <source>
        <dbReference type="SAM" id="MobiDB-lite"/>
    </source>
</evidence>
<evidence type="ECO:0000313" key="4">
    <source>
        <dbReference type="Proteomes" id="UP001213972"/>
    </source>
</evidence>
<sequence>MGFRARSLALLAVATAALGGCTAVSDPASSAPPASTASSPAVVDPSPSSSPSPSPSMSPTPTPTPVTATTPASCEALLPVAFVSETEGEAWYDSAQPVDAASSLPGPSAREAAAVADKALACRWWPERATENYLLGYAFELDAGTRATLVRDLERAASYSDVEIEGADAAFSAAGPRGEVARNTLYAFVGDVWIVLIAPATPIVLSVFAEEAVAGALAAG</sequence>
<evidence type="ECO:0008006" key="5">
    <source>
        <dbReference type="Google" id="ProtNLM"/>
    </source>
</evidence>
<keyword evidence="2" id="KW-0732">Signal</keyword>
<dbReference type="PROSITE" id="PS51257">
    <property type="entry name" value="PROKAR_LIPOPROTEIN"/>
    <property type="match status" value="1"/>
</dbReference>
<reference evidence="3" key="1">
    <citation type="submission" date="2023-03" db="EMBL/GenBank/DDBJ databases">
        <title>Andean soil-derived lignocellulolytic bacterial consortium as a source of novel taxa and putative plastic-active enzymes.</title>
        <authorList>
            <person name="Diaz-Garcia L."/>
            <person name="Chuvochina M."/>
            <person name="Feuerriegel G."/>
            <person name="Bunk B."/>
            <person name="Sproer C."/>
            <person name="Streit W.R."/>
            <person name="Rodriguez L.M."/>
            <person name="Overmann J."/>
            <person name="Jimenez D.J."/>
        </authorList>
    </citation>
    <scope>NUCLEOTIDE SEQUENCE</scope>
    <source>
        <strain evidence="3">MAG 4610</strain>
    </source>
</reference>
<evidence type="ECO:0000256" key="2">
    <source>
        <dbReference type="SAM" id="SignalP"/>
    </source>
</evidence>
<accession>A0AAJ5W145</accession>
<proteinExistence type="predicted"/>
<feature type="compositionally biased region" description="Pro residues" evidence="1">
    <location>
        <begin position="48"/>
        <end position="64"/>
    </location>
</feature>
<evidence type="ECO:0000313" key="3">
    <source>
        <dbReference type="EMBL" id="WEK13313.1"/>
    </source>
</evidence>
<feature type="chain" id="PRO_5042511104" description="DUF3558 domain-containing protein" evidence="2">
    <location>
        <begin position="20"/>
        <end position="220"/>
    </location>
</feature>
<organism evidence="3 4">
    <name type="scientific">Candidatus Microbacterium phytovorans</name>
    <dbReference type="NCBI Taxonomy" id="3121374"/>
    <lineage>
        <taxon>Bacteria</taxon>
        <taxon>Bacillati</taxon>
        <taxon>Actinomycetota</taxon>
        <taxon>Actinomycetes</taxon>
        <taxon>Micrococcales</taxon>
        <taxon>Microbacteriaceae</taxon>
        <taxon>Microbacterium</taxon>
    </lineage>
</organism>
<name>A0AAJ5W145_9MICO</name>
<feature type="region of interest" description="Disordered" evidence="1">
    <location>
        <begin position="24"/>
        <end position="70"/>
    </location>
</feature>